<name>A0A0D2M3Y4_9CHLO</name>
<dbReference type="RefSeq" id="XP_013897304.1">
    <property type="nucleotide sequence ID" value="XM_014041850.1"/>
</dbReference>
<dbReference type="Proteomes" id="UP000054498">
    <property type="component" value="Unassembled WGS sequence"/>
</dbReference>
<dbReference type="GO" id="GO:0016491">
    <property type="term" value="F:oxidoreductase activity"/>
    <property type="evidence" value="ECO:0007669"/>
    <property type="project" value="UniProtKB-KW"/>
</dbReference>
<dbReference type="InterPro" id="IPR023210">
    <property type="entry name" value="NADP_OxRdtase_dom"/>
</dbReference>
<gene>
    <name evidence="3" type="ORF">MNEG_9674</name>
</gene>
<accession>A0A0D2M3Y4</accession>
<dbReference type="KEGG" id="mng:MNEG_9674"/>
<organism evidence="3 4">
    <name type="scientific">Monoraphidium neglectum</name>
    <dbReference type="NCBI Taxonomy" id="145388"/>
    <lineage>
        <taxon>Eukaryota</taxon>
        <taxon>Viridiplantae</taxon>
        <taxon>Chlorophyta</taxon>
        <taxon>core chlorophytes</taxon>
        <taxon>Chlorophyceae</taxon>
        <taxon>CS clade</taxon>
        <taxon>Sphaeropleales</taxon>
        <taxon>Selenastraceae</taxon>
        <taxon>Monoraphidium</taxon>
    </lineage>
</organism>
<dbReference type="Gene3D" id="3.20.20.100">
    <property type="entry name" value="NADP-dependent oxidoreductase domain"/>
    <property type="match status" value="1"/>
</dbReference>
<keyword evidence="1" id="KW-0560">Oxidoreductase</keyword>
<feature type="domain" description="NADP-dependent oxidoreductase" evidence="2">
    <location>
        <begin position="39"/>
        <end position="121"/>
    </location>
</feature>
<dbReference type="GO" id="GO:0005737">
    <property type="term" value="C:cytoplasm"/>
    <property type="evidence" value="ECO:0007669"/>
    <property type="project" value="TreeGrafter"/>
</dbReference>
<protein>
    <recommendedName>
        <fullName evidence="2">NADP-dependent oxidoreductase domain-containing protein</fullName>
    </recommendedName>
</protein>
<dbReference type="PANTHER" id="PTHR43625:SF5">
    <property type="entry name" value="PYRIDOXAL REDUCTASE, CHLOROPLASTIC"/>
    <property type="match status" value="1"/>
</dbReference>
<dbReference type="InterPro" id="IPR036812">
    <property type="entry name" value="NAD(P)_OxRdtase_dom_sf"/>
</dbReference>
<dbReference type="EMBL" id="KK102240">
    <property type="protein sequence ID" value="KIY98284.1"/>
    <property type="molecule type" value="Genomic_DNA"/>
</dbReference>
<dbReference type="AlphaFoldDB" id="A0A0D2M3Y4"/>
<dbReference type="Pfam" id="PF00248">
    <property type="entry name" value="Aldo_ket_red"/>
    <property type="match status" value="1"/>
</dbReference>
<evidence type="ECO:0000259" key="2">
    <source>
        <dbReference type="Pfam" id="PF00248"/>
    </source>
</evidence>
<keyword evidence="4" id="KW-1185">Reference proteome</keyword>
<reference evidence="3 4" key="1">
    <citation type="journal article" date="2013" name="BMC Genomics">
        <title>Reconstruction of the lipid metabolism for the microalga Monoraphidium neglectum from its genome sequence reveals characteristics suitable for biofuel production.</title>
        <authorList>
            <person name="Bogen C."/>
            <person name="Al-Dilaimi A."/>
            <person name="Albersmeier A."/>
            <person name="Wichmann J."/>
            <person name="Grundmann M."/>
            <person name="Rupp O."/>
            <person name="Lauersen K.J."/>
            <person name="Blifernez-Klassen O."/>
            <person name="Kalinowski J."/>
            <person name="Goesmann A."/>
            <person name="Mussgnug J.H."/>
            <person name="Kruse O."/>
        </authorList>
    </citation>
    <scope>NUCLEOTIDE SEQUENCE [LARGE SCALE GENOMIC DNA]</scope>
    <source>
        <strain evidence="3 4">SAG 48.87</strain>
    </source>
</reference>
<dbReference type="InterPro" id="IPR050791">
    <property type="entry name" value="Aldo-Keto_reductase"/>
</dbReference>
<dbReference type="GeneID" id="25742549"/>
<dbReference type="OrthoDB" id="2310150at2759"/>
<dbReference type="STRING" id="145388.A0A0D2M3Y4"/>
<sequence>MISKSVLIGSDESECGLGYDHLRPPGKYSEDNLPQGPRGALFKGLLPEIAPLLAALEAVAKSRRKSMSQVAINWCICQGAGRGLPPTIPIPGAKSLAQAQDNLGALGWRLSEGECRELEAAAARCKGRMVQNVFQTA</sequence>
<proteinExistence type="predicted"/>
<dbReference type="PANTHER" id="PTHR43625">
    <property type="entry name" value="AFLATOXIN B1 ALDEHYDE REDUCTASE"/>
    <property type="match status" value="1"/>
</dbReference>
<evidence type="ECO:0000313" key="4">
    <source>
        <dbReference type="Proteomes" id="UP000054498"/>
    </source>
</evidence>
<evidence type="ECO:0000256" key="1">
    <source>
        <dbReference type="ARBA" id="ARBA00023002"/>
    </source>
</evidence>
<evidence type="ECO:0000313" key="3">
    <source>
        <dbReference type="EMBL" id="KIY98284.1"/>
    </source>
</evidence>
<dbReference type="SUPFAM" id="SSF51430">
    <property type="entry name" value="NAD(P)-linked oxidoreductase"/>
    <property type="match status" value="1"/>
</dbReference>